<keyword evidence="2" id="KW-1185">Reference proteome</keyword>
<accession>A0ACC1PHB3</accession>
<evidence type="ECO:0000313" key="1">
    <source>
        <dbReference type="EMBL" id="KAJ2991741.1"/>
    </source>
</evidence>
<reference evidence="1" key="1">
    <citation type="submission" date="2022-10" db="EMBL/GenBank/DDBJ databases">
        <title>Genome Sequence of Xylaria curta.</title>
        <authorList>
            <person name="Buettner E."/>
        </authorList>
    </citation>
    <scope>NUCLEOTIDE SEQUENCE</scope>
    <source>
        <strain evidence="1">Babe10</strain>
    </source>
</reference>
<protein>
    <submittedName>
        <fullName evidence="1">Uncharacterized protein</fullName>
    </submittedName>
</protein>
<sequence length="362" mass="41778">MQQFVCYEEFRSHSAGPHGNFFAICWPDSNVRRAKLAAEIIETLWIYDDIAETLPYSSAWQTHANLRDCLIDERNKASWDTIIELFENFKSRITRMDSKGAPAVIEALRSYLDTYDSRDALPTSLQEYIEFRILNVGFGIMEIFMQWTTGICLDKTEATMSRDFYLSSGRVMALTNDLYSWEVERRGVADRSWNAVPILMKQHAMEEQEAVVILKGLIMYHEQHTRRLGLEFFGSALFLHTPPYITYNTMSSIQTIHDQLTNIKHVIVCVDPVDSDNICLSLWALVRVPNDYVHIALSPCVLDLRIPTLVEHFENLIEKVGLRHMLDVLDKNAEELYDCLRDEGLRDYVARDTTFQAGCNRG</sequence>
<organism evidence="1 2">
    <name type="scientific">Xylaria curta</name>
    <dbReference type="NCBI Taxonomy" id="42375"/>
    <lineage>
        <taxon>Eukaryota</taxon>
        <taxon>Fungi</taxon>
        <taxon>Dikarya</taxon>
        <taxon>Ascomycota</taxon>
        <taxon>Pezizomycotina</taxon>
        <taxon>Sordariomycetes</taxon>
        <taxon>Xylariomycetidae</taxon>
        <taxon>Xylariales</taxon>
        <taxon>Xylariaceae</taxon>
        <taxon>Xylaria</taxon>
    </lineage>
</organism>
<name>A0ACC1PHB3_9PEZI</name>
<dbReference type="EMBL" id="JAPDGR010000311">
    <property type="protein sequence ID" value="KAJ2991741.1"/>
    <property type="molecule type" value="Genomic_DNA"/>
</dbReference>
<comment type="caution">
    <text evidence="1">The sequence shown here is derived from an EMBL/GenBank/DDBJ whole genome shotgun (WGS) entry which is preliminary data.</text>
</comment>
<dbReference type="Proteomes" id="UP001143856">
    <property type="component" value="Unassembled WGS sequence"/>
</dbReference>
<gene>
    <name evidence="1" type="ORF">NUW58_g2407</name>
</gene>
<evidence type="ECO:0000313" key="2">
    <source>
        <dbReference type="Proteomes" id="UP001143856"/>
    </source>
</evidence>
<proteinExistence type="predicted"/>